<evidence type="ECO:0000256" key="1">
    <source>
        <dbReference type="ARBA" id="ARBA00022490"/>
    </source>
</evidence>
<dbReference type="InterPro" id="IPR011006">
    <property type="entry name" value="CheY-like_superfamily"/>
</dbReference>
<dbReference type="EC" id="3.1.1.61" evidence="5"/>
<keyword evidence="3 5" id="KW-0378">Hydrolase</keyword>
<keyword evidence="1 5" id="KW-0963">Cytoplasm</keyword>
<evidence type="ECO:0000313" key="11">
    <source>
        <dbReference type="Proteomes" id="UP001597108"/>
    </source>
</evidence>
<dbReference type="PANTHER" id="PTHR42872">
    <property type="entry name" value="PROTEIN-GLUTAMATE METHYLESTERASE/PROTEIN-GLUTAMINE GLUTAMINASE"/>
    <property type="match status" value="1"/>
</dbReference>
<dbReference type="Pfam" id="PF00072">
    <property type="entry name" value="Response_reg"/>
    <property type="match status" value="1"/>
</dbReference>
<keyword evidence="2 5" id="KW-0145">Chemotaxis</keyword>
<comment type="catalytic activity">
    <reaction evidence="4 5">
        <text>[protein]-L-glutamate 5-O-methyl ester + H2O = L-glutamyl-[protein] + methanol + H(+)</text>
        <dbReference type="Rhea" id="RHEA:23236"/>
        <dbReference type="Rhea" id="RHEA-COMP:10208"/>
        <dbReference type="Rhea" id="RHEA-COMP:10311"/>
        <dbReference type="ChEBI" id="CHEBI:15377"/>
        <dbReference type="ChEBI" id="CHEBI:15378"/>
        <dbReference type="ChEBI" id="CHEBI:17790"/>
        <dbReference type="ChEBI" id="CHEBI:29973"/>
        <dbReference type="ChEBI" id="CHEBI:82795"/>
        <dbReference type="EC" id="3.1.1.61"/>
    </reaction>
</comment>
<feature type="domain" description="Response regulatory" evidence="8">
    <location>
        <begin position="5"/>
        <end position="122"/>
    </location>
</feature>
<comment type="subcellular location">
    <subcellularLocation>
        <location evidence="5">Cytoplasm</location>
    </subcellularLocation>
</comment>
<dbReference type="SMART" id="SM00448">
    <property type="entry name" value="REC"/>
    <property type="match status" value="1"/>
</dbReference>
<comment type="caution">
    <text evidence="10">The sequence shown here is derived from an EMBL/GenBank/DDBJ whole genome shotgun (WGS) entry which is preliminary data.</text>
</comment>
<sequence length="343" mass="36935">MTLKRVVIVDDSPSMRSLIRQCLLRDGRFEIAGEASDPYDAREIIRLTSPDVLTLDVEMPRMDGLTFLERLMRLRPMPVVMLSTETHRGSSAAIDALELGAVDCIGKPRADRPDTLADLAERVFVASEARLPGASRPELRPSGNFRWNGRIVLIGASTGGVDALERVLLSMPRNAPPILIAQHMPGPFLASFAERLARRVAPNVALARGGEQVLQGQVRIAPGGEHHLGLRASGKDVWCDLVADGKVNGHRPSVDYLFNSATSFAPLVVPVLLTGMGRDGAECMLKLSKAGASSIAQDRDSCVVYGMPRVAADLGAARRILPLGRIAEAILEETSAPEAGRTR</sequence>
<evidence type="ECO:0000313" key="10">
    <source>
        <dbReference type="EMBL" id="MFD0981344.1"/>
    </source>
</evidence>
<evidence type="ECO:0000256" key="3">
    <source>
        <dbReference type="ARBA" id="ARBA00022801"/>
    </source>
</evidence>
<dbReference type="CDD" id="cd16432">
    <property type="entry name" value="CheB_Rec"/>
    <property type="match status" value="1"/>
</dbReference>
<comment type="catalytic activity">
    <reaction evidence="5">
        <text>L-glutaminyl-[protein] + H2O = L-glutamyl-[protein] + NH4(+)</text>
        <dbReference type="Rhea" id="RHEA:16441"/>
        <dbReference type="Rhea" id="RHEA-COMP:10207"/>
        <dbReference type="Rhea" id="RHEA-COMP:10208"/>
        <dbReference type="ChEBI" id="CHEBI:15377"/>
        <dbReference type="ChEBI" id="CHEBI:28938"/>
        <dbReference type="ChEBI" id="CHEBI:29973"/>
        <dbReference type="ChEBI" id="CHEBI:30011"/>
        <dbReference type="EC" id="3.5.1.44"/>
    </reaction>
</comment>
<comment type="domain">
    <text evidence="5">Contains a C-terminal catalytic domain, and an N-terminal region which modulates catalytic activity.</text>
</comment>
<dbReference type="PROSITE" id="PS50122">
    <property type="entry name" value="CHEB"/>
    <property type="match status" value="1"/>
</dbReference>
<dbReference type="InterPro" id="IPR001789">
    <property type="entry name" value="Sig_transdc_resp-reg_receiver"/>
</dbReference>
<dbReference type="EC" id="3.5.1.44" evidence="5"/>
<evidence type="ECO:0000259" key="8">
    <source>
        <dbReference type="PROSITE" id="PS50110"/>
    </source>
</evidence>
<dbReference type="EMBL" id="JBHTJT010000038">
    <property type="protein sequence ID" value="MFD0981344.1"/>
    <property type="molecule type" value="Genomic_DNA"/>
</dbReference>
<dbReference type="PANTHER" id="PTHR42872:SF6">
    <property type="entry name" value="PROTEIN-GLUTAMATE METHYLESTERASE_PROTEIN-GLUTAMINE GLUTAMINASE"/>
    <property type="match status" value="1"/>
</dbReference>
<feature type="active site" evidence="5 6">
    <location>
        <position position="183"/>
    </location>
</feature>
<gene>
    <name evidence="5" type="primary">cheB</name>
    <name evidence="10" type="ORF">ACFQ2S_17035</name>
</gene>
<keyword evidence="11" id="KW-1185">Reference proteome</keyword>
<name>A0ABW3IU56_9RHOB</name>
<dbReference type="PROSITE" id="PS50110">
    <property type="entry name" value="RESPONSE_REGULATORY"/>
    <property type="match status" value="1"/>
</dbReference>
<dbReference type="Gene3D" id="3.40.50.180">
    <property type="entry name" value="Methylesterase CheB, C-terminal domain"/>
    <property type="match status" value="1"/>
</dbReference>
<evidence type="ECO:0000259" key="9">
    <source>
        <dbReference type="PROSITE" id="PS50122"/>
    </source>
</evidence>
<dbReference type="InterPro" id="IPR008248">
    <property type="entry name" value="CheB-like"/>
</dbReference>
<dbReference type="RefSeq" id="WP_386076277.1">
    <property type="nucleotide sequence ID" value="NZ_JBHTJT010000038.1"/>
</dbReference>
<organism evidence="10 11">
    <name type="scientific">Tropicimonas aquimaris</name>
    <dbReference type="NCBI Taxonomy" id="914152"/>
    <lineage>
        <taxon>Bacteria</taxon>
        <taxon>Pseudomonadati</taxon>
        <taxon>Pseudomonadota</taxon>
        <taxon>Alphaproteobacteria</taxon>
        <taxon>Rhodobacterales</taxon>
        <taxon>Roseobacteraceae</taxon>
        <taxon>Tropicimonas</taxon>
    </lineage>
</organism>
<proteinExistence type="inferred from homology"/>
<dbReference type="SUPFAM" id="SSF52738">
    <property type="entry name" value="Methylesterase CheB, C-terminal domain"/>
    <property type="match status" value="1"/>
</dbReference>
<evidence type="ECO:0000256" key="4">
    <source>
        <dbReference type="ARBA" id="ARBA00048267"/>
    </source>
</evidence>
<comment type="PTM">
    <text evidence="5">Phosphorylated by CheA. Phosphorylation of the N-terminal regulatory domain activates the methylesterase activity.</text>
</comment>
<feature type="active site" evidence="5 6">
    <location>
        <position position="279"/>
    </location>
</feature>
<evidence type="ECO:0000256" key="6">
    <source>
        <dbReference type="PROSITE-ProRule" id="PRU00050"/>
    </source>
</evidence>
<dbReference type="Pfam" id="PF01339">
    <property type="entry name" value="CheB_methylest"/>
    <property type="match status" value="1"/>
</dbReference>
<dbReference type="InterPro" id="IPR000673">
    <property type="entry name" value="Sig_transdc_resp-reg_Me-estase"/>
</dbReference>
<feature type="active site" evidence="5 6">
    <location>
        <position position="157"/>
    </location>
</feature>
<dbReference type="InterPro" id="IPR035909">
    <property type="entry name" value="CheB_C"/>
</dbReference>
<dbReference type="CDD" id="cd17541">
    <property type="entry name" value="REC_CheB-like"/>
    <property type="match status" value="1"/>
</dbReference>
<reference evidence="11" key="1">
    <citation type="journal article" date="2019" name="Int. J. Syst. Evol. Microbiol.">
        <title>The Global Catalogue of Microorganisms (GCM) 10K type strain sequencing project: providing services to taxonomists for standard genome sequencing and annotation.</title>
        <authorList>
            <consortium name="The Broad Institute Genomics Platform"/>
            <consortium name="The Broad Institute Genome Sequencing Center for Infectious Disease"/>
            <person name="Wu L."/>
            <person name="Ma J."/>
        </authorList>
    </citation>
    <scope>NUCLEOTIDE SEQUENCE [LARGE SCALE GENOMIC DNA]</scope>
    <source>
        <strain evidence="11">CCUG 60524</strain>
    </source>
</reference>
<evidence type="ECO:0000256" key="5">
    <source>
        <dbReference type="HAMAP-Rule" id="MF_00099"/>
    </source>
</evidence>
<dbReference type="HAMAP" id="MF_00099">
    <property type="entry name" value="CheB_chemtxs"/>
    <property type="match status" value="1"/>
</dbReference>
<dbReference type="NCBIfam" id="NF001965">
    <property type="entry name" value="PRK00742.1"/>
    <property type="match status" value="1"/>
</dbReference>
<dbReference type="SUPFAM" id="SSF52172">
    <property type="entry name" value="CheY-like"/>
    <property type="match status" value="1"/>
</dbReference>
<dbReference type="PIRSF" id="PIRSF000876">
    <property type="entry name" value="RR_chemtxs_CheB"/>
    <property type="match status" value="1"/>
</dbReference>
<accession>A0ABW3IU56</accession>
<protein>
    <recommendedName>
        <fullName evidence="5">Protein-glutamate methylesterase/protein-glutamine glutaminase</fullName>
        <ecNumber evidence="5">3.1.1.61</ecNumber>
        <ecNumber evidence="5">3.5.1.44</ecNumber>
    </recommendedName>
</protein>
<comment type="similarity">
    <text evidence="5">Belongs to the CheB family.</text>
</comment>
<feature type="domain" description="CheB-type methylesterase" evidence="9">
    <location>
        <begin position="150"/>
        <end position="337"/>
    </location>
</feature>
<keyword evidence="5 7" id="KW-0597">Phosphoprotein</keyword>
<dbReference type="GO" id="GO:0008984">
    <property type="term" value="F:protein-glutamate methylesterase activity"/>
    <property type="evidence" value="ECO:0007669"/>
    <property type="project" value="UniProtKB-EC"/>
</dbReference>
<dbReference type="Proteomes" id="UP001597108">
    <property type="component" value="Unassembled WGS sequence"/>
</dbReference>
<feature type="modified residue" description="4-aspartylphosphate" evidence="5 7">
    <location>
        <position position="56"/>
    </location>
</feature>
<comment type="function">
    <text evidence="5">Involved in chemotaxis. Part of a chemotaxis signal transduction system that modulates chemotaxis in response to various stimuli. Catalyzes the demethylation of specific methylglutamate residues introduced into the chemoreceptors (methyl-accepting chemotaxis proteins or MCP) by CheR. Also mediates the irreversible deamidation of specific glutamine residues to glutamic acid.</text>
</comment>
<dbReference type="Gene3D" id="3.40.50.2300">
    <property type="match status" value="1"/>
</dbReference>
<evidence type="ECO:0000256" key="2">
    <source>
        <dbReference type="ARBA" id="ARBA00022500"/>
    </source>
</evidence>
<evidence type="ECO:0000256" key="7">
    <source>
        <dbReference type="PROSITE-ProRule" id="PRU00169"/>
    </source>
</evidence>